<protein>
    <recommendedName>
        <fullName evidence="3">F-box domain-containing protein</fullName>
    </recommendedName>
</protein>
<dbReference type="Gene3D" id="3.80.10.10">
    <property type="entry name" value="Ribonuclease Inhibitor"/>
    <property type="match status" value="1"/>
</dbReference>
<accession>A0A4Y7PEG0</accession>
<gene>
    <name evidence="1" type="ORF">BD410DRAFT_903237</name>
</gene>
<proteinExistence type="predicted"/>
<dbReference type="STRING" id="50990.A0A4Y7PEG0"/>
<evidence type="ECO:0008006" key="3">
    <source>
        <dbReference type="Google" id="ProtNLM"/>
    </source>
</evidence>
<dbReference type="AlphaFoldDB" id="A0A4Y7PEG0"/>
<name>A0A4Y7PEG0_9AGAM</name>
<dbReference type="SUPFAM" id="SSF52047">
    <property type="entry name" value="RNI-like"/>
    <property type="match status" value="1"/>
</dbReference>
<reference evidence="1 2" key="1">
    <citation type="submission" date="2018-06" db="EMBL/GenBank/DDBJ databases">
        <title>A transcriptomic atlas of mushroom development highlights an independent origin of complex multicellularity.</title>
        <authorList>
            <consortium name="DOE Joint Genome Institute"/>
            <person name="Krizsan K."/>
            <person name="Almasi E."/>
            <person name="Merenyi Z."/>
            <person name="Sahu N."/>
            <person name="Viragh M."/>
            <person name="Koszo T."/>
            <person name="Mondo S."/>
            <person name="Kiss B."/>
            <person name="Balint B."/>
            <person name="Kues U."/>
            <person name="Barry K."/>
            <person name="Hegedus J.C."/>
            <person name="Henrissat B."/>
            <person name="Johnson J."/>
            <person name="Lipzen A."/>
            <person name="Ohm R."/>
            <person name="Nagy I."/>
            <person name="Pangilinan J."/>
            <person name="Yan J."/>
            <person name="Xiong Y."/>
            <person name="Grigoriev I.V."/>
            <person name="Hibbett D.S."/>
            <person name="Nagy L.G."/>
        </authorList>
    </citation>
    <scope>NUCLEOTIDE SEQUENCE [LARGE SCALE GENOMIC DNA]</scope>
    <source>
        <strain evidence="1 2">SZMC22713</strain>
    </source>
</reference>
<keyword evidence="2" id="KW-1185">Reference proteome</keyword>
<evidence type="ECO:0000313" key="1">
    <source>
        <dbReference type="EMBL" id="TDL13717.1"/>
    </source>
</evidence>
<dbReference type="VEuPathDB" id="FungiDB:BD410DRAFT_903237"/>
<organism evidence="1 2">
    <name type="scientific">Rickenella mellea</name>
    <dbReference type="NCBI Taxonomy" id="50990"/>
    <lineage>
        <taxon>Eukaryota</taxon>
        <taxon>Fungi</taxon>
        <taxon>Dikarya</taxon>
        <taxon>Basidiomycota</taxon>
        <taxon>Agaricomycotina</taxon>
        <taxon>Agaricomycetes</taxon>
        <taxon>Hymenochaetales</taxon>
        <taxon>Rickenellaceae</taxon>
        <taxon>Rickenella</taxon>
    </lineage>
</organism>
<dbReference type="Proteomes" id="UP000294933">
    <property type="component" value="Unassembled WGS sequence"/>
</dbReference>
<dbReference type="EMBL" id="ML170485">
    <property type="protein sequence ID" value="TDL13717.1"/>
    <property type="molecule type" value="Genomic_DNA"/>
</dbReference>
<evidence type="ECO:0000313" key="2">
    <source>
        <dbReference type="Proteomes" id="UP000294933"/>
    </source>
</evidence>
<sequence>MDSQVVALTVWMKRATPLLLSVHLRYPTLPVLCISEFFQLKKLPAVFNGIVKHAGRWRDAKLSLPAIYLAVAWSLTQQNASHLETVDINDTSITMLGPVDLAGPMILRADTADTLSELSVRASLSCAAKVAPFVRLRTLSLEHSLPENCLILLKFCPVLEDLTLHFHDIHNITLTFDHPILLSRLRNFHLSHTGNSADGNSSLSAGSEVGLVLDSLELPNLKGFYLWTTIVGLDRYSDPELPWDYLFRLIIRSNCSLNELELRAAYMENSSIMKCVEISPYLKYVGIPWDEELEDEVRQSLPSLQSLRMFEGLAR</sequence>
<dbReference type="InterPro" id="IPR032675">
    <property type="entry name" value="LRR_dom_sf"/>
</dbReference>